<proteinExistence type="predicted"/>
<dbReference type="AlphaFoldDB" id="A0A242M685"/>
<evidence type="ECO:0000313" key="2">
    <source>
        <dbReference type="Proteomes" id="UP000194546"/>
    </source>
</evidence>
<name>A0A242M685_CABSO</name>
<dbReference type="Proteomes" id="UP000194546">
    <property type="component" value="Unassembled WGS sequence"/>
</dbReference>
<dbReference type="EMBL" id="NBTY01000199">
    <property type="protein sequence ID" value="OTP66710.1"/>
    <property type="molecule type" value="Genomic_DNA"/>
</dbReference>
<evidence type="ECO:0000313" key="1">
    <source>
        <dbReference type="EMBL" id="OTP66710.1"/>
    </source>
</evidence>
<protein>
    <submittedName>
        <fullName evidence="1">Uncharacterized protein</fullName>
    </submittedName>
</protein>
<accession>A0A242M685</accession>
<gene>
    <name evidence="1" type="ORF">PAMC26510_33280</name>
</gene>
<comment type="caution">
    <text evidence="1">The sequence shown here is derived from an EMBL/GenBank/DDBJ whole genome shotgun (WGS) entry which is preliminary data.</text>
</comment>
<sequence length="41" mass="4732">MRRSRGVRQNRAINASIISFWRGCVLVRVHERSVCETGMKA</sequence>
<organism evidence="1 2">
    <name type="scientific">Caballeronia sordidicola</name>
    <name type="common">Burkholderia sordidicola</name>
    <dbReference type="NCBI Taxonomy" id="196367"/>
    <lineage>
        <taxon>Bacteria</taxon>
        <taxon>Pseudomonadati</taxon>
        <taxon>Pseudomonadota</taxon>
        <taxon>Betaproteobacteria</taxon>
        <taxon>Burkholderiales</taxon>
        <taxon>Burkholderiaceae</taxon>
        <taxon>Caballeronia</taxon>
    </lineage>
</organism>
<reference evidence="1 2" key="1">
    <citation type="submission" date="2017-03" db="EMBL/GenBank/DDBJ databases">
        <title>Genome analysis of strain PAMC 26510.</title>
        <authorList>
            <person name="Oh H.-M."/>
            <person name="Yang J.-A."/>
        </authorList>
    </citation>
    <scope>NUCLEOTIDE SEQUENCE [LARGE SCALE GENOMIC DNA]</scope>
    <source>
        <strain evidence="1 2">PAMC 26510</strain>
    </source>
</reference>